<protein>
    <submittedName>
        <fullName evidence="3">Aminotransferase class I/classII domain-containing protein</fullName>
    </submittedName>
</protein>
<evidence type="ECO:0000259" key="1">
    <source>
        <dbReference type="Pfam" id="PF00155"/>
    </source>
</evidence>
<dbReference type="Proteomes" id="UP000887578">
    <property type="component" value="Unplaced"/>
</dbReference>
<reference evidence="3" key="1">
    <citation type="submission" date="2022-11" db="UniProtKB">
        <authorList>
            <consortium name="WormBaseParasite"/>
        </authorList>
    </citation>
    <scope>IDENTIFICATION</scope>
</reference>
<dbReference type="InterPro" id="IPR004839">
    <property type="entry name" value="Aminotransferase_I/II_large"/>
</dbReference>
<dbReference type="PANTHER" id="PTHR42858:SF1">
    <property type="entry name" value="LD15494P"/>
    <property type="match status" value="1"/>
</dbReference>
<evidence type="ECO:0000313" key="3">
    <source>
        <dbReference type="WBParaSite" id="PDA_v2.g17179.t1"/>
    </source>
</evidence>
<organism evidence="2 3">
    <name type="scientific">Panagrolaimus davidi</name>
    <dbReference type="NCBI Taxonomy" id="227884"/>
    <lineage>
        <taxon>Eukaryota</taxon>
        <taxon>Metazoa</taxon>
        <taxon>Ecdysozoa</taxon>
        <taxon>Nematoda</taxon>
        <taxon>Chromadorea</taxon>
        <taxon>Rhabditida</taxon>
        <taxon>Tylenchina</taxon>
        <taxon>Panagrolaimomorpha</taxon>
        <taxon>Panagrolaimoidea</taxon>
        <taxon>Panagrolaimidae</taxon>
        <taxon>Panagrolaimus</taxon>
    </lineage>
</organism>
<dbReference type="InterPro" id="IPR015424">
    <property type="entry name" value="PyrdxlP-dep_Trfase"/>
</dbReference>
<dbReference type="SUPFAM" id="SSF53383">
    <property type="entry name" value="PLP-dependent transferases"/>
    <property type="match status" value="1"/>
</dbReference>
<dbReference type="CDD" id="cd00609">
    <property type="entry name" value="AAT_like"/>
    <property type="match status" value="1"/>
</dbReference>
<dbReference type="Pfam" id="PF00155">
    <property type="entry name" value="Aminotran_1_2"/>
    <property type="match status" value="1"/>
</dbReference>
<feature type="domain" description="Aminotransferase class I/classII large" evidence="1">
    <location>
        <begin position="147"/>
        <end position="346"/>
    </location>
</feature>
<keyword evidence="2" id="KW-1185">Reference proteome</keyword>
<dbReference type="WBParaSite" id="PDA_v2.g17179.t1">
    <property type="protein sequence ID" value="PDA_v2.g17179.t1"/>
    <property type="gene ID" value="PDA_v2.g17179"/>
</dbReference>
<dbReference type="InterPro" id="IPR015421">
    <property type="entry name" value="PyrdxlP-dep_Trfase_major"/>
</dbReference>
<name>A0A914PFY5_9BILA</name>
<accession>A0A914PFY5</accession>
<proteinExistence type="predicted"/>
<dbReference type="AlphaFoldDB" id="A0A914PFY5"/>
<dbReference type="Gene3D" id="3.40.640.10">
    <property type="entry name" value="Type I PLP-dependent aspartate aminotransferase-like (Major domain)"/>
    <property type="match status" value="2"/>
</dbReference>
<sequence>MESSTSHSVTLFDGAFTGKYMLNAGAPGPHILKKVATMMKNATKISMEKTLNFNAELLQYGTPDGPPEFLDALSSFLSAEYREPFFSDNLVLSAGATSGFIYLLSQIFPNKTIIWAEQLKTKWNSTYSIKECEEAKKNQKFLGALYLVPHYHNPTGTELSPEKCEKIIKLARKFSILVFCDDVYNILHYNDKVNRRLFAYDNPKDEDYGIGHVISKGTFSKLLSPGLRIGWIEIPLKLKKQYWSESWIMRSGGSVNTYTAGIITELLKDGQVSNLVKEIRVENKAKMEALLIILEDELPKECQILHKPTGGYFVYIKLPNNLISTNVIAVLRDQHELLVLDGQSFWSGDSNDDSRKTLANGIRLAVAYPLLDEIIEASHIFCSTIKELLHSK</sequence>
<dbReference type="GO" id="GO:0030170">
    <property type="term" value="F:pyridoxal phosphate binding"/>
    <property type="evidence" value="ECO:0007669"/>
    <property type="project" value="InterPro"/>
</dbReference>
<dbReference type="InterPro" id="IPR015422">
    <property type="entry name" value="PyrdxlP-dep_Trfase_small"/>
</dbReference>
<dbReference type="Gene3D" id="3.90.1150.10">
    <property type="entry name" value="Aspartate Aminotransferase, domain 1"/>
    <property type="match status" value="1"/>
</dbReference>
<dbReference type="GO" id="GO:0047536">
    <property type="term" value="F:2-aminoadipate transaminase activity"/>
    <property type="evidence" value="ECO:0007669"/>
    <property type="project" value="TreeGrafter"/>
</dbReference>
<evidence type="ECO:0000313" key="2">
    <source>
        <dbReference type="Proteomes" id="UP000887578"/>
    </source>
</evidence>
<dbReference type="PANTHER" id="PTHR42858">
    <property type="entry name" value="AMINOTRANSFERASE"/>
    <property type="match status" value="1"/>
</dbReference>